<organism evidence="12 13">
    <name type="scientific">Siculibacillus lacustris</name>
    <dbReference type="NCBI Taxonomy" id="1549641"/>
    <lineage>
        <taxon>Bacteria</taxon>
        <taxon>Pseudomonadati</taxon>
        <taxon>Pseudomonadota</taxon>
        <taxon>Alphaproteobacteria</taxon>
        <taxon>Hyphomicrobiales</taxon>
        <taxon>Ancalomicrobiaceae</taxon>
        <taxon>Siculibacillus</taxon>
    </lineage>
</organism>
<feature type="transmembrane region" description="Helical" evidence="11">
    <location>
        <begin position="244"/>
        <end position="260"/>
    </location>
</feature>
<comment type="caution">
    <text evidence="12">The sequence shown here is derived from an EMBL/GenBank/DDBJ whole genome shotgun (WGS) entry which is preliminary data.</text>
</comment>
<keyword evidence="5" id="KW-0997">Cell inner membrane</keyword>
<dbReference type="Pfam" id="PF02653">
    <property type="entry name" value="BPD_transp_2"/>
    <property type="match status" value="1"/>
</dbReference>
<evidence type="ECO:0000256" key="5">
    <source>
        <dbReference type="ARBA" id="ARBA00022519"/>
    </source>
</evidence>
<dbReference type="InterPro" id="IPR001851">
    <property type="entry name" value="ABC_transp_permease"/>
</dbReference>
<evidence type="ECO:0000256" key="6">
    <source>
        <dbReference type="ARBA" id="ARBA00022692"/>
    </source>
</evidence>
<evidence type="ECO:0000256" key="1">
    <source>
        <dbReference type="ARBA" id="ARBA00004651"/>
    </source>
</evidence>
<feature type="transmembrane region" description="Helical" evidence="11">
    <location>
        <begin position="43"/>
        <end position="61"/>
    </location>
</feature>
<evidence type="ECO:0000256" key="7">
    <source>
        <dbReference type="ARBA" id="ARBA00022989"/>
    </source>
</evidence>
<proteinExistence type="predicted"/>
<dbReference type="AlphaFoldDB" id="A0A4Q9VZD9"/>
<dbReference type="GO" id="GO:0022857">
    <property type="term" value="F:transmembrane transporter activity"/>
    <property type="evidence" value="ECO:0007669"/>
    <property type="project" value="InterPro"/>
</dbReference>
<keyword evidence="8 11" id="KW-0472">Membrane</keyword>
<dbReference type="CDD" id="cd06579">
    <property type="entry name" value="TM_PBP1_transp_AraH_like"/>
    <property type="match status" value="1"/>
</dbReference>
<evidence type="ECO:0000256" key="10">
    <source>
        <dbReference type="ARBA" id="ARBA00039381"/>
    </source>
</evidence>
<reference evidence="12 13" key="1">
    <citation type="submission" date="2019-02" db="EMBL/GenBank/DDBJ databases">
        <title>Siculibacillus lacustris gen. nov., sp. nov., a new rosette-forming bacterium isolated from a freshwater crater lake (Lake St. Ana, Romania).</title>
        <authorList>
            <person name="Felfoldi T."/>
            <person name="Marton Z."/>
            <person name="Szabo A."/>
            <person name="Mentes A."/>
            <person name="Boka K."/>
            <person name="Marialigeti K."/>
            <person name="Mathe I."/>
            <person name="Koncz M."/>
            <person name="Schumann P."/>
            <person name="Toth E."/>
        </authorList>
    </citation>
    <scope>NUCLEOTIDE SEQUENCE [LARGE SCALE GENOMIC DNA]</scope>
    <source>
        <strain evidence="12 13">SA-279</strain>
    </source>
</reference>
<dbReference type="PANTHER" id="PTHR32196">
    <property type="entry name" value="ABC TRANSPORTER PERMEASE PROTEIN YPHD-RELATED-RELATED"/>
    <property type="match status" value="1"/>
</dbReference>
<keyword evidence="13" id="KW-1185">Reference proteome</keyword>
<keyword evidence="6 11" id="KW-0812">Transmembrane</keyword>
<feature type="transmembrane region" description="Helical" evidence="11">
    <location>
        <begin position="267"/>
        <end position="284"/>
    </location>
</feature>
<feature type="transmembrane region" description="Helical" evidence="11">
    <location>
        <begin position="215"/>
        <end position="232"/>
    </location>
</feature>
<evidence type="ECO:0000256" key="11">
    <source>
        <dbReference type="SAM" id="Phobius"/>
    </source>
</evidence>
<evidence type="ECO:0000313" key="12">
    <source>
        <dbReference type="EMBL" id="TBW40736.1"/>
    </source>
</evidence>
<keyword evidence="7 11" id="KW-1133">Transmembrane helix</keyword>
<dbReference type="RefSeq" id="WP_131306001.1">
    <property type="nucleotide sequence ID" value="NZ_SJFN01000003.1"/>
</dbReference>
<feature type="transmembrane region" description="Helical" evidence="11">
    <location>
        <begin position="158"/>
        <end position="182"/>
    </location>
</feature>
<evidence type="ECO:0000256" key="9">
    <source>
        <dbReference type="ARBA" id="ARBA00025439"/>
    </source>
</evidence>
<feature type="transmembrane region" description="Helical" evidence="11">
    <location>
        <begin position="296"/>
        <end position="318"/>
    </location>
</feature>
<evidence type="ECO:0000256" key="3">
    <source>
        <dbReference type="ARBA" id="ARBA00022448"/>
    </source>
</evidence>
<comment type="subcellular location">
    <subcellularLocation>
        <location evidence="1">Cell membrane</location>
        <topology evidence="1">Multi-pass membrane protein</topology>
    </subcellularLocation>
</comment>
<evidence type="ECO:0000256" key="4">
    <source>
        <dbReference type="ARBA" id="ARBA00022475"/>
    </source>
</evidence>
<comment type="subunit">
    <text evidence="2">The complex is composed of two ATP-binding proteins (LsrA), two transmembrane proteins (LsrC and LsrD) and a solute-binding protein (LsrB).</text>
</comment>
<dbReference type="GO" id="GO:0005886">
    <property type="term" value="C:plasma membrane"/>
    <property type="evidence" value="ECO:0007669"/>
    <property type="project" value="UniProtKB-SubCell"/>
</dbReference>
<evidence type="ECO:0000313" key="13">
    <source>
        <dbReference type="Proteomes" id="UP000292781"/>
    </source>
</evidence>
<dbReference type="EMBL" id="SJFN01000003">
    <property type="protein sequence ID" value="TBW40736.1"/>
    <property type="molecule type" value="Genomic_DNA"/>
</dbReference>
<keyword evidence="4" id="KW-1003">Cell membrane</keyword>
<feature type="transmembrane region" description="Helical" evidence="11">
    <location>
        <begin position="121"/>
        <end position="138"/>
    </location>
</feature>
<name>A0A4Q9VZD9_9HYPH</name>
<comment type="function">
    <text evidence="9">Part of the ABC transporter complex LsrABCD involved in autoinducer 2 (AI-2) import. Probably responsible for the translocation of the substrate across the membrane.</text>
</comment>
<feature type="transmembrane region" description="Helical" evidence="11">
    <location>
        <begin position="93"/>
        <end position="114"/>
    </location>
</feature>
<dbReference type="PANTHER" id="PTHR32196:SF71">
    <property type="entry name" value="AUTOINDUCER 2 IMPORT SYSTEM PERMEASE PROTEIN LSRD"/>
    <property type="match status" value="1"/>
</dbReference>
<dbReference type="OrthoDB" id="7947581at2"/>
<accession>A0A4Q9VZD9</accession>
<keyword evidence="3" id="KW-0813">Transport</keyword>
<sequence>MSTSAKRQLPLWEMALVVAILAAGAWSSTLSPYYLSVDQLFGSTRAFIIPGLLALGLAVVVSLGEIDISLASIIAVGTVALSKLSAAGVPFAVAAPIVVAIGALCGAFNGLLVAKWRLPSLAVTLGTMGAFRGLAFIAGSEVGYTDFDDVYLWLGSDYVFGGVVPVSLILFALAAAGVWFLMHRTGYGRRCFSIGLNPDAAWFAGVDVVGVKIRAYALAGALAGAAALVWVGQYGSARGDNADGSILFVVTAVVLGGMDINGGRGTLSGVVLALFLLGTIRNGLGLANVGGPTQTVVLGGLLVAGVLRPAAAAAIARLSRPAKTREARAQGE</sequence>
<evidence type="ECO:0000256" key="8">
    <source>
        <dbReference type="ARBA" id="ARBA00023136"/>
    </source>
</evidence>
<evidence type="ECO:0000256" key="2">
    <source>
        <dbReference type="ARBA" id="ARBA00011262"/>
    </source>
</evidence>
<dbReference type="Proteomes" id="UP000292781">
    <property type="component" value="Unassembled WGS sequence"/>
</dbReference>
<gene>
    <name evidence="12" type="ORF">EYW49_03125</name>
</gene>
<protein>
    <recommendedName>
        <fullName evidence="10">Autoinducer 2 import system permease protein LsrD</fullName>
    </recommendedName>
</protein>